<accession>G9ZNP3</accession>
<proteinExistence type="predicted"/>
<name>G9ZNP3_9LACO</name>
<dbReference type="Proteomes" id="UP000004625">
    <property type="component" value="Unassembled WGS sequence"/>
</dbReference>
<organism evidence="1 2">
    <name type="scientific">Lentilactobacillus parafarraginis F0439</name>
    <dbReference type="NCBI Taxonomy" id="797515"/>
    <lineage>
        <taxon>Bacteria</taxon>
        <taxon>Bacillati</taxon>
        <taxon>Bacillota</taxon>
        <taxon>Bacilli</taxon>
        <taxon>Lactobacillales</taxon>
        <taxon>Lactobacillaceae</taxon>
        <taxon>Lentilactobacillus</taxon>
    </lineage>
</organism>
<protein>
    <submittedName>
        <fullName evidence="1">Uncharacterized protein</fullName>
    </submittedName>
</protein>
<dbReference type="STRING" id="797515.HMPREF9103_01347"/>
<evidence type="ECO:0000313" key="1">
    <source>
        <dbReference type="EMBL" id="EHL98791.1"/>
    </source>
</evidence>
<dbReference type="AlphaFoldDB" id="G9ZNP3"/>
<comment type="caution">
    <text evidence="1">The sequence shown here is derived from an EMBL/GenBank/DDBJ whole genome shotgun (WGS) entry which is preliminary data.</text>
</comment>
<keyword evidence="2" id="KW-1185">Reference proteome</keyword>
<dbReference type="RefSeq" id="WP_008212395.1">
    <property type="nucleotide sequence ID" value="NZ_JH414959.1"/>
</dbReference>
<dbReference type="HOGENOM" id="CLU_1650002_0_0_9"/>
<dbReference type="EMBL" id="AGEY01000062">
    <property type="protein sequence ID" value="EHL98791.1"/>
    <property type="molecule type" value="Genomic_DNA"/>
</dbReference>
<gene>
    <name evidence="1" type="ORF">HMPREF9103_01347</name>
</gene>
<reference evidence="1 2" key="1">
    <citation type="submission" date="2011-09" db="EMBL/GenBank/DDBJ databases">
        <authorList>
            <person name="Weinstock G."/>
            <person name="Sodergren E."/>
            <person name="Clifton S."/>
            <person name="Fulton L."/>
            <person name="Fulton B."/>
            <person name="Courtney L."/>
            <person name="Fronick C."/>
            <person name="Harrison M."/>
            <person name="Strong C."/>
            <person name="Farmer C."/>
            <person name="Delahaunty K."/>
            <person name="Markovic C."/>
            <person name="Hall O."/>
            <person name="Minx P."/>
            <person name="Tomlinson C."/>
            <person name="Mitreva M."/>
            <person name="Hou S."/>
            <person name="Chen J."/>
            <person name="Wollam A."/>
            <person name="Pepin K.H."/>
            <person name="Johnson M."/>
            <person name="Bhonagiri V."/>
            <person name="Zhang X."/>
            <person name="Suruliraj S."/>
            <person name="Warren W."/>
            <person name="Chinwalla A."/>
            <person name="Mardis E.R."/>
            <person name="Wilson R.K."/>
        </authorList>
    </citation>
    <scope>NUCLEOTIDE SEQUENCE [LARGE SCALE GENOMIC DNA]</scope>
    <source>
        <strain evidence="1 2">F0439</strain>
    </source>
</reference>
<sequence>MKNGKLYWLPSVDVKPQVQQQGTMKTKIIIATALLTVGLGLGASSTTANAASWHKGVPKVMRHTKWRRVNGDRVIFGGTYFYTRYAKESNDPYTPIKNRYGLNEVSVHYKVLKHHLYKLRYEESSSYYEKFSSYWKYSSAHKLIYKGSKHRYMMVYYRYF</sequence>
<evidence type="ECO:0000313" key="2">
    <source>
        <dbReference type="Proteomes" id="UP000004625"/>
    </source>
</evidence>